<evidence type="ECO:0000313" key="5">
    <source>
        <dbReference type="EMBL" id="MCT9811607.1"/>
    </source>
</evidence>
<dbReference type="Proteomes" id="UP001525968">
    <property type="component" value="Unassembled WGS sequence"/>
</dbReference>
<dbReference type="InterPro" id="IPR008920">
    <property type="entry name" value="TF_FadR/GntR_C"/>
</dbReference>
<dbReference type="PANTHER" id="PTHR43537:SF5">
    <property type="entry name" value="UXU OPERON TRANSCRIPTIONAL REGULATOR"/>
    <property type="match status" value="1"/>
</dbReference>
<dbReference type="SUPFAM" id="SSF46785">
    <property type="entry name" value="Winged helix' DNA-binding domain"/>
    <property type="match status" value="1"/>
</dbReference>
<dbReference type="PRINTS" id="PR00035">
    <property type="entry name" value="HTHGNTR"/>
</dbReference>
<keyword evidence="6" id="KW-1185">Reference proteome</keyword>
<dbReference type="Gene3D" id="1.20.120.530">
    <property type="entry name" value="GntR ligand-binding domain-like"/>
    <property type="match status" value="1"/>
</dbReference>
<dbReference type="InterPro" id="IPR036388">
    <property type="entry name" value="WH-like_DNA-bd_sf"/>
</dbReference>
<comment type="caution">
    <text evidence="5">The sequence shown here is derived from an EMBL/GenBank/DDBJ whole genome shotgun (WGS) entry which is preliminary data.</text>
</comment>
<dbReference type="SUPFAM" id="SSF48008">
    <property type="entry name" value="GntR ligand-binding domain-like"/>
    <property type="match status" value="1"/>
</dbReference>
<evidence type="ECO:0000256" key="1">
    <source>
        <dbReference type="ARBA" id="ARBA00023015"/>
    </source>
</evidence>
<evidence type="ECO:0000256" key="2">
    <source>
        <dbReference type="ARBA" id="ARBA00023125"/>
    </source>
</evidence>
<dbReference type="PROSITE" id="PS50949">
    <property type="entry name" value="HTH_GNTR"/>
    <property type="match status" value="1"/>
</dbReference>
<dbReference type="SMART" id="SM00895">
    <property type="entry name" value="FCD"/>
    <property type="match status" value="1"/>
</dbReference>
<dbReference type="EMBL" id="JAODYH010000005">
    <property type="protein sequence ID" value="MCT9811607.1"/>
    <property type="molecule type" value="Genomic_DNA"/>
</dbReference>
<keyword evidence="3" id="KW-0804">Transcription</keyword>
<sequence>MPSAAAPQAAQRLTDRPRSLAHGLVELLEAQFRAGQIAPETKLPTESALMQTYGVSRTVVREALSSLQASGWVKTRHGVGSFVQAQSRTPVFALSTQQRDTLHEVIATLELRVAVESEAAALAAQRRTEPQLQALRAALVQFQAALAQGVDSAAQDYAFHLELARATHNPRFVDLLATLGVNGIPRARLSDADVPGTAQRGYLQRVQAEHESIYQAVADQDPEAARAAMRTHLVNSRERRRRALEEAAG</sequence>
<accession>A0ABT2PQQ3</accession>
<dbReference type="Gene3D" id="1.10.10.10">
    <property type="entry name" value="Winged helix-like DNA-binding domain superfamily/Winged helix DNA-binding domain"/>
    <property type="match status" value="1"/>
</dbReference>
<feature type="domain" description="HTH gntR-type" evidence="4">
    <location>
        <begin position="18"/>
        <end position="86"/>
    </location>
</feature>
<evidence type="ECO:0000259" key="4">
    <source>
        <dbReference type="PROSITE" id="PS50949"/>
    </source>
</evidence>
<dbReference type="CDD" id="cd07377">
    <property type="entry name" value="WHTH_GntR"/>
    <property type="match status" value="1"/>
</dbReference>
<organism evidence="5 6">
    <name type="scientific">Acidovorax bellezanensis</name>
    <dbReference type="NCBI Taxonomy" id="2976702"/>
    <lineage>
        <taxon>Bacteria</taxon>
        <taxon>Pseudomonadati</taxon>
        <taxon>Pseudomonadota</taxon>
        <taxon>Betaproteobacteria</taxon>
        <taxon>Burkholderiales</taxon>
        <taxon>Comamonadaceae</taxon>
        <taxon>Acidovorax</taxon>
    </lineage>
</organism>
<dbReference type="InterPro" id="IPR036390">
    <property type="entry name" value="WH_DNA-bd_sf"/>
</dbReference>
<dbReference type="SMART" id="SM00345">
    <property type="entry name" value="HTH_GNTR"/>
    <property type="match status" value="1"/>
</dbReference>
<dbReference type="InterPro" id="IPR011711">
    <property type="entry name" value="GntR_C"/>
</dbReference>
<dbReference type="Pfam" id="PF07729">
    <property type="entry name" value="FCD"/>
    <property type="match status" value="1"/>
</dbReference>
<name>A0ABT2PQQ3_9BURK</name>
<reference evidence="5 6" key="1">
    <citation type="submission" date="2022-09" db="EMBL/GenBank/DDBJ databases">
        <title>Draft genome of isolate Be4.</title>
        <authorList>
            <person name="Sanchez-Castro I."/>
            <person name="Martinez-Rodriguez P."/>
            <person name="Descostes M."/>
            <person name="Merroun M."/>
        </authorList>
    </citation>
    <scope>NUCLEOTIDE SEQUENCE [LARGE SCALE GENOMIC DNA]</scope>
    <source>
        <strain evidence="5 6">Be4</strain>
    </source>
</reference>
<dbReference type="InterPro" id="IPR000524">
    <property type="entry name" value="Tscrpt_reg_HTH_GntR"/>
</dbReference>
<evidence type="ECO:0000313" key="6">
    <source>
        <dbReference type="Proteomes" id="UP001525968"/>
    </source>
</evidence>
<gene>
    <name evidence="5" type="ORF">N0K08_13230</name>
</gene>
<dbReference type="Pfam" id="PF00392">
    <property type="entry name" value="GntR"/>
    <property type="match status" value="1"/>
</dbReference>
<proteinExistence type="predicted"/>
<dbReference type="PANTHER" id="PTHR43537">
    <property type="entry name" value="TRANSCRIPTIONAL REGULATOR, GNTR FAMILY"/>
    <property type="match status" value="1"/>
</dbReference>
<protein>
    <submittedName>
        <fullName evidence="5">FadR family transcriptional regulator</fullName>
    </submittedName>
</protein>
<keyword evidence="1" id="KW-0805">Transcription regulation</keyword>
<keyword evidence="2" id="KW-0238">DNA-binding</keyword>
<evidence type="ECO:0000256" key="3">
    <source>
        <dbReference type="ARBA" id="ARBA00023163"/>
    </source>
</evidence>